<reference evidence="9 10" key="1">
    <citation type="journal article" date="2023" name="Arcadia Sci">
        <title>De novo assembly of a long-read Amblyomma americanum tick genome.</title>
        <authorList>
            <person name="Chou S."/>
            <person name="Poskanzer K.E."/>
            <person name="Rollins M."/>
            <person name="Thuy-Boun P.S."/>
        </authorList>
    </citation>
    <scope>NUCLEOTIDE SEQUENCE [LARGE SCALE GENOMIC DNA]</scope>
    <source>
        <strain evidence="9">F_SG_1</strain>
        <tissue evidence="9">Salivary glands</tissue>
    </source>
</reference>
<evidence type="ECO:0000256" key="6">
    <source>
        <dbReference type="ARBA" id="ARBA00023157"/>
    </source>
</evidence>
<dbReference type="PRINTS" id="PR00705">
    <property type="entry name" value="PAPAIN"/>
</dbReference>
<proteinExistence type="inferred from homology"/>
<dbReference type="InterPro" id="IPR025661">
    <property type="entry name" value="Pept_asp_AS"/>
</dbReference>
<keyword evidence="6" id="KW-1015">Disulfide bond</keyword>
<dbReference type="PROSITE" id="PS00640">
    <property type="entry name" value="THIOL_PROTEASE_ASN"/>
    <property type="match status" value="1"/>
</dbReference>
<feature type="domain" description="Peptidase C1A papain C-terminal" evidence="7">
    <location>
        <begin position="385"/>
        <end position="600"/>
    </location>
</feature>
<dbReference type="InterPro" id="IPR013201">
    <property type="entry name" value="Prot_inhib_I29"/>
</dbReference>
<dbReference type="InterPro" id="IPR039417">
    <property type="entry name" value="Peptidase_C1A_papain-like"/>
</dbReference>
<evidence type="ECO:0000259" key="7">
    <source>
        <dbReference type="SMART" id="SM00645"/>
    </source>
</evidence>
<dbReference type="Pfam" id="PF00112">
    <property type="entry name" value="Peptidase_C1"/>
    <property type="match status" value="1"/>
</dbReference>
<dbReference type="InterPro" id="IPR013128">
    <property type="entry name" value="Peptidase_C1A"/>
</dbReference>
<dbReference type="Gene3D" id="3.90.70.10">
    <property type="entry name" value="Cysteine proteinases"/>
    <property type="match status" value="1"/>
</dbReference>
<comment type="caution">
    <text evidence="9">The sequence shown here is derived from an EMBL/GenBank/DDBJ whole genome shotgun (WGS) entry which is preliminary data.</text>
</comment>
<evidence type="ECO:0000313" key="10">
    <source>
        <dbReference type="Proteomes" id="UP001321473"/>
    </source>
</evidence>
<dbReference type="AlphaFoldDB" id="A0AAQ4EU46"/>
<keyword evidence="10" id="KW-1185">Reference proteome</keyword>
<evidence type="ECO:0000256" key="2">
    <source>
        <dbReference type="ARBA" id="ARBA00022670"/>
    </source>
</evidence>
<gene>
    <name evidence="9" type="ORF">V5799_020332</name>
</gene>
<accession>A0AAQ4EU46</accession>
<keyword evidence="3" id="KW-0378">Hydrolase</keyword>
<dbReference type="PROSITE" id="PS00139">
    <property type="entry name" value="THIOL_PROTEASE_CYS"/>
    <property type="match status" value="1"/>
</dbReference>
<dbReference type="EMBL" id="JARKHS020010867">
    <property type="protein sequence ID" value="KAK8778324.1"/>
    <property type="molecule type" value="Genomic_DNA"/>
</dbReference>
<dbReference type="InterPro" id="IPR000169">
    <property type="entry name" value="Pept_cys_AS"/>
</dbReference>
<dbReference type="FunFam" id="3.90.70.10:FF:000087">
    <property type="entry name" value="Counting factor associated protein D"/>
    <property type="match status" value="1"/>
</dbReference>
<dbReference type="PROSITE" id="PS00639">
    <property type="entry name" value="THIOL_PROTEASE_HIS"/>
    <property type="match status" value="1"/>
</dbReference>
<dbReference type="SMART" id="SM00645">
    <property type="entry name" value="Pept_C1"/>
    <property type="match status" value="1"/>
</dbReference>
<protein>
    <recommendedName>
        <fullName evidence="11">Midgut cysteine proteinase 2</fullName>
    </recommendedName>
</protein>
<evidence type="ECO:0000259" key="8">
    <source>
        <dbReference type="SMART" id="SM00848"/>
    </source>
</evidence>
<feature type="domain" description="Cathepsin propeptide inhibitor" evidence="8">
    <location>
        <begin position="301"/>
        <end position="357"/>
    </location>
</feature>
<evidence type="ECO:0000256" key="5">
    <source>
        <dbReference type="ARBA" id="ARBA00023145"/>
    </source>
</evidence>
<dbReference type="Proteomes" id="UP001321473">
    <property type="component" value="Unassembled WGS sequence"/>
</dbReference>
<dbReference type="SMART" id="SM00848">
    <property type="entry name" value="Inhibitor_I29"/>
    <property type="match status" value="1"/>
</dbReference>
<dbReference type="GO" id="GO:0008234">
    <property type="term" value="F:cysteine-type peptidase activity"/>
    <property type="evidence" value="ECO:0007669"/>
    <property type="project" value="UniProtKB-KW"/>
</dbReference>
<dbReference type="Pfam" id="PF08246">
    <property type="entry name" value="Inhibitor_I29"/>
    <property type="match status" value="1"/>
</dbReference>
<name>A0AAQ4EU46_AMBAM</name>
<evidence type="ECO:0000256" key="1">
    <source>
        <dbReference type="ARBA" id="ARBA00008455"/>
    </source>
</evidence>
<dbReference type="PANTHER" id="PTHR12411">
    <property type="entry name" value="CYSTEINE PROTEASE FAMILY C1-RELATED"/>
    <property type="match status" value="1"/>
</dbReference>
<evidence type="ECO:0008006" key="11">
    <source>
        <dbReference type="Google" id="ProtNLM"/>
    </source>
</evidence>
<dbReference type="InterPro" id="IPR025660">
    <property type="entry name" value="Pept_his_AS"/>
</dbReference>
<dbReference type="SUPFAM" id="SSF54001">
    <property type="entry name" value="Cysteine proteinases"/>
    <property type="match status" value="1"/>
</dbReference>
<dbReference type="GO" id="GO:0006508">
    <property type="term" value="P:proteolysis"/>
    <property type="evidence" value="ECO:0007669"/>
    <property type="project" value="UniProtKB-KW"/>
</dbReference>
<dbReference type="InterPro" id="IPR038765">
    <property type="entry name" value="Papain-like_cys_pep_sf"/>
</dbReference>
<dbReference type="InterPro" id="IPR000668">
    <property type="entry name" value="Peptidase_C1A_C"/>
</dbReference>
<keyword evidence="5" id="KW-0865">Zymogen</keyword>
<organism evidence="9 10">
    <name type="scientific">Amblyomma americanum</name>
    <name type="common">Lone star tick</name>
    <dbReference type="NCBI Taxonomy" id="6943"/>
    <lineage>
        <taxon>Eukaryota</taxon>
        <taxon>Metazoa</taxon>
        <taxon>Ecdysozoa</taxon>
        <taxon>Arthropoda</taxon>
        <taxon>Chelicerata</taxon>
        <taxon>Arachnida</taxon>
        <taxon>Acari</taxon>
        <taxon>Parasitiformes</taxon>
        <taxon>Ixodida</taxon>
        <taxon>Ixodoidea</taxon>
        <taxon>Ixodidae</taxon>
        <taxon>Amblyomminae</taxon>
        <taxon>Amblyomma</taxon>
    </lineage>
</organism>
<dbReference type="CDD" id="cd02248">
    <property type="entry name" value="Peptidase_C1A"/>
    <property type="match status" value="1"/>
</dbReference>
<evidence type="ECO:0000256" key="3">
    <source>
        <dbReference type="ARBA" id="ARBA00022801"/>
    </source>
</evidence>
<comment type="similarity">
    <text evidence="1">Belongs to the peptidase C1 family.</text>
</comment>
<sequence>MTTCIVMSACYCDCRISVLINVVILVNNKLQVREAFLCDSNFIVCFRPSTSEAKTVAGCLSQELPDWGDSYKVKGILYLPYAEIREPFTGYYDGTSNTSRIDYYNGIVQTVQLAPGSESAQGYPYGVNYKIAYMPDSKTWESVRTCFQVNGTENNTVPLQNVLPNVTGFTFVRQESCWFGNEELLAQHGREQCERFQLTVPTEARVSKYTLWVSRDRQGQAMPRRYLMRGYNTLLGSHFDKYELLYYGFSRDPVPPSIFDVTTLINDTCRSFPGPGAERLALHNPMAEFLDNHNGHTEESFKDFKEMHGRTYEHDVEHDRRRDIFRQNLRFIDSTNRANLGYQLAVNHLADRTQEEISVLRGRLQSSDGTSTADPFPRHKFSTKLPDQVDWRLYGAVTPVKDQAVCGSCWSFGTTGEMEGAYFRKTGKLVRLSEQQLIDCSWNSGNNGCDGGEDFRAYEYIRKHGLASDEDYGAYIGQDGICHDTKVNATISTIKSYVNITNRDDLLKALANVGPVSVSIDAALRSFSFYSNGVFYDPKCRNDTDSLDHSVLAVGYGTLQGQPYWLIKNSWSTYWGNDGYVLISQKDNNCGVATQGTYVEL</sequence>
<evidence type="ECO:0000313" key="9">
    <source>
        <dbReference type="EMBL" id="KAK8778324.1"/>
    </source>
</evidence>
<keyword evidence="2" id="KW-0645">Protease</keyword>
<evidence type="ECO:0000256" key="4">
    <source>
        <dbReference type="ARBA" id="ARBA00022807"/>
    </source>
</evidence>
<keyword evidence="4" id="KW-0788">Thiol protease</keyword>